<comment type="caution">
    <text evidence="1">The sequence shown here is derived from an EMBL/GenBank/DDBJ whole genome shotgun (WGS) entry which is preliminary data.</text>
</comment>
<gene>
    <name evidence="1" type="ORF">IF1G_01423</name>
</gene>
<dbReference type="EMBL" id="SPUK01000002">
    <property type="protein sequence ID" value="TQV99208.1"/>
    <property type="molecule type" value="Genomic_DNA"/>
</dbReference>
<evidence type="ECO:0000313" key="1">
    <source>
        <dbReference type="EMBL" id="TQV99208.1"/>
    </source>
</evidence>
<keyword evidence="2" id="KW-1185">Reference proteome</keyword>
<reference evidence="1 2" key="1">
    <citation type="journal article" date="2019" name="Appl. Microbiol. Biotechnol.">
        <title>Genome sequence of Isaria javanica and comparative genome analysis insights into family S53 peptidase evolution in fungal entomopathogens.</title>
        <authorList>
            <person name="Lin R."/>
            <person name="Zhang X."/>
            <person name="Xin B."/>
            <person name="Zou M."/>
            <person name="Gao Y."/>
            <person name="Qin F."/>
            <person name="Hu Q."/>
            <person name="Xie B."/>
            <person name="Cheng X."/>
        </authorList>
    </citation>
    <scope>NUCLEOTIDE SEQUENCE [LARGE SCALE GENOMIC DNA]</scope>
    <source>
        <strain evidence="1 2">IJ1G</strain>
    </source>
</reference>
<accession>A0A545VBY0</accession>
<organism evidence="1 2">
    <name type="scientific">Cordyceps javanica</name>
    <dbReference type="NCBI Taxonomy" id="43265"/>
    <lineage>
        <taxon>Eukaryota</taxon>
        <taxon>Fungi</taxon>
        <taxon>Dikarya</taxon>
        <taxon>Ascomycota</taxon>
        <taxon>Pezizomycotina</taxon>
        <taxon>Sordariomycetes</taxon>
        <taxon>Hypocreomycetidae</taxon>
        <taxon>Hypocreales</taxon>
        <taxon>Cordycipitaceae</taxon>
        <taxon>Cordyceps</taxon>
    </lineage>
</organism>
<dbReference type="AlphaFoldDB" id="A0A545VBY0"/>
<sequence>MQPRCIQTLFAEQLSFLGSSISTPPDNLVPHYWQQCRTDGSWRTHVAVLLADERVGQLSCLAYPCRLPRPEHATRLMKLECANTLLTSTLTPQLSAYRGMTLFGKASTGQDSSIGLPVNVLILATPSLPQPNIDGVSSFSS</sequence>
<protein>
    <submittedName>
        <fullName evidence="1">Uncharacterized protein</fullName>
    </submittedName>
</protein>
<proteinExistence type="predicted"/>
<name>A0A545VBY0_9HYPO</name>
<evidence type="ECO:0000313" key="2">
    <source>
        <dbReference type="Proteomes" id="UP000315783"/>
    </source>
</evidence>
<dbReference type="Proteomes" id="UP000315783">
    <property type="component" value="Unassembled WGS sequence"/>
</dbReference>